<evidence type="ECO:0000313" key="3">
    <source>
        <dbReference type="Proteomes" id="UP001328733"/>
    </source>
</evidence>
<comment type="caution">
    <text evidence="2">The sequence shown here is derived from an EMBL/GenBank/DDBJ whole genome shotgun (WGS) entry which is preliminary data.</text>
</comment>
<protein>
    <submittedName>
        <fullName evidence="2">DUF6803 family protein</fullName>
    </submittedName>
</protein>
<gene>
    <name evidence="2" type="ORF">V0288_03310</name>
</gene>
<dbReference type="Pfam" id="PF20617">
    <property type="entry name" value="DUF6803"/>
    <property type="match status" value="1"/>
</dbReference>
<feature type="transmembrane region" description="Helical" evidence="1">
    <location>
        <begin position="125"/>
        <end position="148"/>
    </location>
</feature>
<keyword evidence="3" id="KW-1185">Reference proteome</keyword>
<sequence length="162" mass="17956">MNMTHYMELLATNQPWNLLIFMAIPVILAETIAITELYILYTRDWKGTVRQINKIAGIIAGFYFLVIFLYLLSNAVIPLTASGGWRTIIDVIAVGFYLLGVVPLLGIALLEIGAIWRFRSDEWKLGVHAAFVAMFLVVAHVAMIFGMLDPALLSGGMPGHSM</sequence>
<keyword evidence="1" id="KW-0812">Transmembrane</keyword>
<keyword evidence="1" id="KW-0472">Membrane</keyword>
<dbReference type="EMBL" id="JBAFSM010000004">
    <property type="protein sequence ID" value="MEG3436136.1"/>
    <property type="molecule type" value="Genomic_DNA"/>
</dbReference>
<organism evidence="2 3">
    <name type="scientific">Pannus brasiliensis CCIBt3594</name>
    <dbReference type="NCBI Taxonomy" id="1427578"/>
    <lineage>
        <taxon>Bacteria</taxon>
        <taxon>Bacillati</taxon>
        <taxon>Cyanobacteriota</taxon>
        <taxon>Cyanophyceae</taxon>
        <taxon>Oscillatoriophycideae</taxon>
        <taxon>Chroococcales</taxon>
        <taxon>Microcystaceae</taxon>
        <taxon>Pannus</taxon>
    </lineage>
</organism>
<dbReference type="Proteomes" id="UP001328733">
    <property type="component" value="Unassembled WGS sequence"/>
</dbReference>
<dbReference type="AlphaFoldDB" id="A0AAW9QN23"/>
<proteinExistence type="predicted"/>
<feature type="transmembrane region" description="Helical" evidence="1">
    <location>
        <begin position="20"/>
        <end position="40"/>
    </location>
</feature>
<accession>A0AAW9QN23</accession>
<feature type="transmembrane region" description="Helical" evidence="1">
    <location>
        <begin position="52"/>
        <end position="72"/>
    </location>
</feature>
<name>A0AAW9QN23_9CHRO</name>
<keyword evidence="1" id="KW-1133">Transmembrane helix</keyword>
<evidence type="ECO:0000313" key="2">
    <source>
        <dbReference type="EMBL" id="MEG3436136.1"/>
    </source>
</evidence>
<reference evidence="2 3" key="1">
    <citation type="submission" date="2024-01" db="EMBL/GenBank/DDBJ databases">
        <title>Genomic insights into the taxonomy and metabolism of the cyanobacterium Pannus brasiliensis CCIBt3594.</title>
        <authorList>
            <person name="Machado M."/>
            <person name="Botero N.B."/>
            <person name="Andreote A.P.D."/>
            <person name="Feitosa A.M.T."/>
            <person name="Popin R."/>
            <person name="Sivonen K."/>
            <person name="Fiore M.F."/>
        </authorList>
    </citation>
    <scope>NUCLEOTIDE SEQUENCE [LARGE SCALE GENOMIC DNA]</scope>
    <source>
        <strain evidence="2 3">CCIBt3594</strain>
    </source>
</reference>
<dbReference type="InterPro" id="IPR046547">
    <property type="entry name" value="DUF6803"/>
</dbReference>
<feature type="transmembrane region" description="Helical" evidence="1">
    <location>
        <begin position="92"/>
        <end position="113"/>
    </location>
</feature>
<evidence type="ECO:0000256" key="1">
    <source>
        <dbReference type="SAM" id="Phobius"/>
    </source>
</evidence>